<dbReference type="Pfam" id="PF00619">
    <property type="entry name" value="CARD"/>
    <property type="match status" value="1"/>
</dbReference>
<proteinExistence type="predicted"/>
<evidence type="ECO:0000256" key="2">
    <source>
        <dbReference type="ARBA" id="ARBA00022490"/>
    </source>
</evidence>
<dbReference type="GeneTree" id="ENSGT00940000164898"/>
<dbReference type="PANTHER" id="PTHR46985:SF2">
    <property type="entry name" value="APOPTOSIS-ASSOCIATED SPECK-LIKE PROTEIN CONTAINING A CARD"/>
    <property type="match status" value="1"/>
</dbReference>
<evidence type="ECO:0000256" key="1">
    <source>
        <dbReference type="ARBA" id="ARBA00004110"/>
    </source>
</evidence>
<evidence type="ECO:0000256" key="5">
    <source>
        <dbReference type="ARBA" id="ARBA00023198"/>
    </source>
</evidence>
<name>A0A3Q3LLJ3_9TELE</name>
<dbReference type="GO" id="GO:0061702">
    <property type="term" value="C:canonical inflammasome complex"/>
    <property type="evidence" value="ECO:0007669"/>
    <property type="project" value="UniProtKB-SubCell"/>
</dbReference>
<keyword evidence="10" id="KW-1185">Reference proteome</keyword>
<reference evidence="9" key="2">
    <citation type="submission" date="2025-09" db="UniProtKB">
        <authorList>
            <consortium name="Ensembl"/>
        </authorList>
    </citation>
    <scope>IDENTIFICATION</scope>
</reference>
<accession>A0A3Q3LLJ3</accession>
<dbReference type="PROSITE" id="PS50824">
    <property type="entry name" value="DAPIN"/>
    <property type="match status" value="1"/>
</dbReference>
<dbReference type="Gene3D" id="1.10.533.10">
    <property type="entry name" value="Death Domain, Fas"/>
    <property type="match status" value="2"/>
</dbReference>
<dbReference type="InterPro" id="IPR051249">
    <property type="entry name" value="NLRP_Inflammasome"/>
</dbReference>
<evidence type="ECO:0000256" key="4">
    <source>
        <dbReference type="ARBA" id="ARBA00022859"/>
    </source>
</evidence>
<keyword evidence="2" id="KW-0963">Cytoplasm</keyword>
<comment type="subcellular location">
    <subcellularLocation>
        <location evidence="1">Inflammasome</location>
    </subcellularLocation>
</comment>
<keyword evidence="5" id="KW-0395">Inflammatory response</keyword>
<dbReference type="PROSITE" id="PS50209">
    <property type="entry name" value="CARD"/>
    <property type="match status" value="1"/>
</dbReference>
<evidence type="ECO:0000259" key="7">
    <source>
        <dbReference type="PROSITE" id="PS50209"/>
    </source>
</evidence>
<dbReference type="Proteomes" id="UP000261640">
    <property type="component" value="Unplaced"/>
</dbReference>
<dbReference type="SUPFAM" id="SSF47986">
    <property type="entry name" value="DEATH domain"/>
    <property type="match status" value="2"/>
</dbReference>
<dbReference type="CDD" id="cd08330">
    <property type="entry name" value="CARD_ASC_NALP1"/>
    <property type="match status" value="1"/>
</dbReference>
<keyword evidence="4" id="KW-0391">Immunity</keyword>
<dbReference type="PANTHER" id="PTHR46985">
    <property type="entry name" value="NACHT, LRR AND PYD DOMAINS-CONTAINING PROTEIN 1"/>
    <property type="match status" value="1"/>
</dbReference>
<dbReference type="GO" id="GO:0042981">
    <property type="term" value="P:regulation of apoptotic process"/>
    <property type="evidence" value="ECO:0007669"/>
    <property type="project" value="InterPro"/>
</dbReference>
<evidence type="ECO:0000313" key="9">
    <source>
        <dbReference type="Ensembl" id="ENSMAMP00000014062.1"/>
    </source>
</evidence>
<dbReference type="GO" id="GO:0045087">
    <property type="term" value="P:innate immune response"/>
    <property type="evidence" value="ECO:0007669"/>
    <property type="project" value="UniProtKB-KW"/>
</dbReference>
<keyword evidence="6" id="KW-1271">Inflammasome</keyword>
<evidence type="ECO:0000256" key="6">
    <source>
        <dbReference type="ARBA" id="ARBA00023233"/>
    </source>
</evidence>
<protein>
    <submittedName>
        <fullName evidence="9">PYD and CARD domain containing</fullName>
    </submittedName>
</protein>
<feature type="domain" description="Pyrin" evidence="8">
    <location>
        <begin position="1"/>
        <end position="92"/>
    </location>
</feature>
<dbReference type="InterPro" id="IPR011029">
    <property type="entry name" value="DEATH-like_dom_sf"/>
</dbReference>
<evidence type="ECO:0000259" key="8">
    <source>
        <dbReference type="PROSITE" id="PS50824"/>
    </source>
</evidence>
<evidence type="ECO:0000313" key="10">
    <source>
        <dbReference type="Proteomes" id="UP000261640"/>
    </source>
</evidence>
<sequence length="185" mass="20655">MAPRSIKAALADVLDDLTGENFKKFCHHLMDLRGPGPRVRRKAVEGKSCLEVADVMVSTFTEAKVVGVAEEILRDIGCNLEADDLVNETGGPSPKPGGDSKHFVDRHRIELTNRVSNIGPILDELLDKDVIQQETYDQIRALPTSQDKIRELYCGPLKASEVCKDAFYKSLQDKEKYLIDDLKDK</sequence>
<dbReference type="GO" id="GO:0006954">
    <property type="term" value="P:inflammatory response"/>
    <property type="evidence" value="ECO:0007669"/>
    <property type="project" value="UniProtKB-KW"/>
</dbReference>
<dbReference type="Ensembl" id="ENSMAMT00000014445.2">
    <property type="protein sequence ID" value="ENSMAMP00000014062.1"/>
    <property type="gene ID" value="ENSMAMG00000009524.2"/>
</dbReference>
<dbReference type="InterPro" id="IPR004020">
    <property type="entry name" value="DAPIN"/>
</dbReference>
<reference evidence="9" key="1">
    <citation type="submission" date="2025-08" db="UniProtKB">
        <authorList>
            <consortium name="Ensembl"/>
        </authorList>
    </citation>
    <scope>IDENTIFICATION</scope>
</reference>
<dbReference type="RefSeq" id="XP_026172712.1">
    <property type="nucleotide sequence ID" value="XM_026316927.2"/>
</dbReference>
<dbReference type="GeneID" id="113136266"/>
<dbReference type="SMART" id="SM01289">
    <property type="entry name" value="PYRIN"/>
    <property type="match status" value="1"/>
</dbReference>
<evidence type="ECO:0000256" key="3">
    <source>
        <dbReference type="ARBA" id="ARBA00022588"/>
    </source>
</evidence>
<dbReference type="Pfam" id="PF02758">
    <property type="entry name" value="PYRIN"/>
    <property type="match status" value="1"/>
</dbReference>
<dbReference type="FunFam" id="1.10.533.10:FF:000013">
    <property type="entry name" value="Apoptosis-associated speck-like protein containing a CARD"/>
    <property type="match status" value="1"/>
</dbReference>
<feature type="domain" description="CARD" evidence="7">
    <location>
        <begin position="101"/>
        <end position="185"/>
    </location>
</feature>
<dbReference type="InterPro" id="IPR033516">
    <property type="entry name" value="CARD8/ASC/NALP1_CARD"/>
</dbReference>
<keyword evidence="3" id="KW-0399">Innate immunity</keyword>
<organism evidence="9 10">
    <name type="scientific">Mastacembelus armatus</name>
    <name type="common">zig-zag eel</name>
    <dbReference type="NCBI Taxonomy" id="205130"/>
    <lineage>
        <taxon>Eukaryota</taxon>
        <taxon>Metazoa</taxon>
        <taxon>Chordata</taxon>
        <taxon>Craniata</taxon>
        <taxon>Vertebrata</taxon>
        <taxon>Euteleostomi</taxon>
        <taxon>Actinopterygii</taxon>
        <taxon>Neopterygii</taxon>
        <taxon>Teleostei</taxon>
        <taxon>Neoteleostei</taxon>
        <taxon>Acanthomorphata</taxon>
        <taxon>Anabantaria</taxon>
        <taxon>Synbranchiformes</taxon>
        <taxon>Mastacembelidae</taxon>
        <taxon>Mastacembelus</taxon>
    </lineage>
</organism>
<dbReference type="InterPro" id="IPR001315">
    <property type="entry name" value="CARD"/>
</dbReference>
<dbReference type="AlphaFoldDB" id="A0A3Q3LLJ3"/>